<feature type="domain" description="DUF7149" evidence="13">
    <location>
        <begin position="7"/>
        <end position="244"/>
    </location>
</feature>
<dbReference type="PROSITE" id="PS00092">
    <property type="entry name" value="N6_MTASE"/>
    <property type="match status" value="1"/>
</dbReference>
<dbReference type="SUPFAM" id="SSF52980">
    <property type="entry name" value="Restriction endonuclease-like"/>
    <property type="match status" value="1"/>
</dbReference>
<feature type="region of interest" description="Disordered" evidence="9">
    <location>
        <begin position="658"/>
        <end position="686"/>
    </location>
</feature>
<dbReference type="InterPro" id="IPR025931">
    <property type="entry name" value="TaqI_C"/>
</dbReference>
<evidence type="ECO:0000313" key="16">
    <source>
        <dbReference type="Proteomes" id="UP001596163"/>
    </source>
</evidence>
<protein>
    <recommendedName>
        <fullName evidence="1">site-specific DNA-methyltransferase (adenine-specific)</fullName>
        <ecNumber evidence="1">2.1.1.72</ecNumber>
    </recommendedName>
</protein>
<dbReference type="Pfam" id="PF07669">
    <property type="entry name" value="Eco57I"/>
    <property type="match status" value="1"/>
</dbReference>
<evidence type="ECO:0000259" key="11">
    <source>
        <dbReference type="Pfam" id="PF07669"/>
    </source>
</evidence>
<dbReference type="Pfam" id="PF04480">
    <property type="entry name" value="DUF559"/>
    <property type="match status" value="1"/>
</dbReference>
<evidence type="ECO:0000256" key="8">
    <source>
        <dbReference type="SAM" id="Coils"/>
    </source>
</evidence>
<dbReference type="EC" id="2.1.1.72" evidence="1"/>
<evidence type="ECO:0000256" key="5">
    <source>
        <dbReference type="ARBA" id="ARBA00022747"/>
    </source>
</evidence>
<dbReference type="InterPro" id="IPR011639">
    <property type="entry name" value="MethylTrfase_TaqI-like_dom"/>
</dbReference>
<dbReference type="InterPro" id="IPR055573">
    <property type="entry name" value="DUF7149"/>
</dbReference>
<dbReference type="Gene3D" id="3.40.50.150">
    <property type="entry name" value="Vaccinia Virus protein VP39"/>
    <property type="match status" value="2"/>
</dbReference>
<dbReference type="GO" id="GO:0032259">
    <property type="term" value="P:methylation"/>
    <property type="evidence" value="ECO:0007669"/>
    <property type="project" value="UniProtKB-KW"/>
</dbReference>
<keyword evidence="3" id="KW-0808">Transferase</keyword>
<evidence type="ECO:0000259" key="10">
    <source>
        <dbReference type="Pfam" id="PF04480"/>
    </source>
</evidence>
<keyword evidence="8" id="KW-0175">Coiled coil</keyword>
<keyword evidence="4" id="KW-0949">S-adenosyl-L-methionine</keyword>
<evidence type="ECO:0000256" key="9">
    <source>
        <dbReference type="SAM" id="MobiDB-lite"/>
    </source>
</evidence>
<evidence type="ECO:0000256" key="3">
    <source>
        <dbReference type="ARBA" id="ARBA00022679"/>
    </source>
</evidence>
<evidence type="ECO:0000259" key="12">
    <source>
        <dbReference type="Pfam" id="PF12950"/>
    </source>
</evidence>
<feature type="compositionally biased region" description="Polar residues" evidence="9">
    <location>
        <begin position="673"/>
        <end position="685"/>
    </location>
</feature>
<dbReference type="PANTHER" id="PTHR33841:SF1">
    <property type="entry name" value="DNA METHYLTRANSFERASE A"/>
    <property type="match status" value="1"/>
</dbReference>
<feature type="domain" description="Type II methyltransferase M.TaqI-like" evidence="11">
    <location>
        <begin position="810"/>
        <end position="1137"/>
    </location>
</feature>
<dbReference type="InterPro" id="IPR002052">
    <property type="entry name" value="DNA_methylase_N6_adenine_CS"/>
</dbReference>
<sequence length="1495" mass="172437">MTDQQLIKPRKALNPAYLKVKPNRSDIERFKNHLIALLDQSNDKESEEFHKNLVSDFLKKTWYDPNHFINTKGRNDLVIHNGPKANTEVGVIIEAKKPTNKTEMPSKGNLNSKAFQELILYYLRERITHKNNSVRHLVVTNIYEWYIVDALHFDRLFAQNKKLVRDFEEFEAGRLADTKTDFFYKNVAEPELEKAKDKIPFTFFDFREYDKPLRNADKADDAKLIALFKLLSPEHLLKLPFANDSNSLDKRFYAELLHLIGLEEKKDGGKKIIGRPKKEDRLPGSLLENTINQLKTLDLVSRLDRPSQYGDTEDDRLFAVGLELCITWVNRILFLKLLEAQLISYNKGNRDFGFLSSGKISDYDELNSLFFGVLAKQLQDREEDLQAKFAQVPYLNSSLFEATEMEYKTLYISNLKDDRTIPLHSGTVLKDSSGKKRSGELNTLEYFFRFLDAYDFSSEGSEEIQEENKTLINASVLGLIFEKINGYKDGSFFTPGFITMYMCRETIRRAVVQKFNEALNTLTPNPSPSRRGEQPRIELQGQKISPELLEHAREMRKNQTPAEEFLWNLLRNRRFLGYKFRRQHPVAQKYIIDFFCDELRLGVELDGDYHLAPDQKEYDEGRTYELEEFGIKIIRFSNDEVLWETEKVLETIRQCTDHQSPLSSGRGAGGEGLSNQEARAGNFSSPLGEDTGLRELENFDDLYDLIGPGGKFSYAEANALINSLKICDPAVGSGHFLVSALNEIIAVKNDLRILQDRSGKRLKEYSVAVVNDELVVTDEDGELFDYNPNNPESQRIQETLFHEKQTIIENCLFGVDINPNSVKICRLRLWIELLKSAYYKNPSLQTSLPQGERLTLLSIGRGAGGGRFPSPLGEGAGVRELETLPNIDINIKCGNSLVSRFALDADLSQALKSIKYSINEYRGFVTEYRNASNKDHKRGLELILKQIKENFKSNVDDGFKEKISKARALVTKLLTQINTMQQWGEKIPQSLNKELEKALEKQSELEKEKADILNNKIFENAFEWRFEFPEVLNESGEFVGFDVVIGNPPYMRVQEIQKTQPLQKAYYESTYQNARAAYDLANIFFELAVNISSSSSFNSYIFPHKFFNSASAEVFRDYLREGKYIDKIAHFGANMIFEDADTYTCVAQFSKNPSEGFWFRRFSYKSDFQTLMNQSNSFGFITYEQIEIASRLYGGNQWILFDNSLGIQLFSKIYQDSKKLESVLEGIFQGLATSKDDLYVVDCIDNVSFKIIVPLSGKSYDLEREFFKPFLMGKDVQRYSSLNTNKFVFFPYRITNESAEIVDIIELRENYPLTYNYLIDHEKDFKSRESGKAGKMKHWYAYIYPKNLNKFEQLKLTSMEICSIHPNVTLNNSNLYHTTKAYSWVKNEDATESYEYLLALANSKLLWWFLKLTGDTLQGDARTFKTNYLNPFPLPETPDPRIENEIEQKINKILELKKVNNNSDTKILEKEIDDLVFELYGLTEEERKIVEGGEG</sequence>
<evidence type="ECO:0000256" key="4">
    <source>
        <dbReference type="ARBA" id="ARBA00022691"/>
    </source>
</evidence>
<keyword evidence="16" id="KW-1185">Reference proteome</keyword>
<evidence type="ECO:0000256" key="2">
    <source>
        <dbReference type="ARBA" id="ARBA00022603"/>
    </source>
</evidence>
<keyword evidence="6" id="KW-0238">DNA-binding</keyword>
<dbReference type="InterPro" id="IPR050953">
    <property type="entry name" value="N4_N6_ade-DNA_methylase"/>
</dbReference>
<reference evidence="16" key="1">
    <citation type="journal article" date="2019" name="Int. J. Syst. Evol. Microbiol.">
        <title>The Global Catalogue of Microorganisms (GCM) 10K type strain sequencing project: providing services to taxonomists for standard genome sequencing and annotation.</title>
        <authorList>
            <consortium name="The Broad Institute Genomics Platform"/>
            <consortium name="The Broad Institute Genome Sequencing Center for Infectious Disease"/>
            <person name="Wu L."/>
            <person name="Ma J."/>
        </authorList>
    </citation>
    <scope>NUCLEOTIDE SEQUENCE [LARGE SCALE GENOMIC DNA]</scope>
    <source>
        <strain evidence="16">CGMCC 1.7030</strain>
    </source>
</reference>
<comment type="caution">
    <text evidence="15">The sequence shown here is derived from an EMBL/GenBank/DDBJ whole genome shotgun (WGS) entry which is preliminary data.</text>
</comment>
<keyword evidence="2 15" id="KW-0489">Methyltransferase</keyword>
<evidence type="ECO:0000256" key="6">
    <source>
        <dbReference type="ARBA" id="ARBA00023125"/>
    </source>
</evidence>
<dbReference type="SUPFAM" id="SSF53335">
    <property type="entry name" value="S-adenosyl-L-methionine-dependent methyltransferases"/>
    <property type="match status" value="1"/>
</dbReference>
<dbReference type="Gene3D" id="3.40.960.10">
    <property type="entry name" value="VSR Endonuclease"/>
    <property type="match status" value="1"/>
</dbReference>
<dbReference type="GO" id="GO:0008168">
    <property type="term" value="F:methyltransferase activity"/>
    <property type="evidence" value="ECO:0007669"/>
    <property type="project" value="UniProtKB-KW"/>
</dbReference>
<dbReference type="InterPro" id="IPR047216">
    <property type="entry name" value="Endonuclease_DUF559_bact"/>
</dbReference>
<dbReference type="Pfam" id="PF12950">
    <property type="entry name" value="TaqI_C"/>
    <property type="match status" value="1"/>
</dbReference>
<accession>A0ABW0BUH7</accession>
<dbReference type="InterPro" id="IPR056716">
    <property type="entry name" value="DUF7814"/>
</dbReference>
<dbReference type="InterPro" id="IPR007569">
    <property type="entry name" value="DUF559"/>
</dbReference>
<dbReference type="RefSeq" id="WP_377913059.1">
    <property type="nucleotide sequence ID" value="NZ_JBHSKS010000003.1"/>
</dbReference>
<dbReference type="InterPro" id="IPR029063">
    <property type="entry name" value="SAM-dependent_MTases_sf"/>
</dbReference>
<name>A0ABW0BUH7_9BACT</name>
<dbReference type="Pfam" id="PF23653">
    <property type="entry name" value="DUF7149"/>
    <property type="match status" value="1"/>
</dbReference>
<keyword evidence="5" id="KW-0680">Restriction system</keyword>
<feature type="coiled-coil region" evidence="8">
    <location>
        <begin position="988"/>
        <end position="1016"/>
    </location>
</feature>
<gene>
    <name evidence="15" type="ORF">ACFPIK_05530</name>
</gene>
<feature type="domain" description="DUF7814" evidence="14">
    <location>
        <begin position="245"/>
        <end position="472"/>
    </location>
</feature>
<evidence type="ECO:0000259" key="14">
    <source>
        <dbReference type="Pfam" id="PF25120"/>
    </source>
</evidence>
<evidence type="ECO:0000256" key="7">
    <source>
        <dbReference type="ARBA" id="ARBA00047942"/>
    </source>
</evidence>
<feature type="domain" description="TaqI-like C-terminal specificity" evidence="12">
    <location>
        <begin position="1268"/>
        <end position="1434"/>
    </location>
</feature>
<evidence type="ECO:0000313" key="15">
    <source>
        <dbReference type="EMBL" id="MFC5191218.1"/>
    </source>
</evidence>
<dbReference type="Proteomes" id="UP001596163">
    <property type="component" value="Unassembled WGS sequence"/>
</dbReference>
<dbReference type="PANTHER" id="PTHR33841">
    <property type="entry name" value="DNA METHYLTRANSFERASE YEEA-RELATED"/>
    <property type="match status" value="1"/>
</dbReference>
<feature type="domain" description="DUF559" evidence="10">
    <location>
        <begin position="549"/>
        <end position="654"/>
    </location>
</feature>
<evidence type="ECO:0000256" key="1">
    <source>
        <dbReference type="ARBA" id="ARBA00011900"/>
    </source>
</evidence>
<proteinExistence type="predicted"/>
<comment type="catalytic activity">
    <reaction evidence="7">
        <text>a 2'-deoxyadenosine in DNA + S-adenosyl-L-methionine = an N(6)-methyl-2'-deoxyadenosine in DNA + S-adenosyl-L-homocysteine + H(+)</text>
        <dbReference type="Rhea" id="RHEA:15197"/>
        <dbReference type="Rhea" id="RHEA-COMP:12418"/>
        <dbReference type="Rhea" id="RHEA-COMP:12419"/>
        <dbReference type="ChEBI" id="CHEBI:15378"/>
        <dbReference type="ChEBI" id="CHEBI:57856"/>
        <dbReference type="ChEBI" id="CHEBI:59789"/>
        <dbReference type="ChEBI" id="CHEBI:90615"/>
        <dbReference type="ChEBI" id="CHEBI:90616"/>
        <dbReference type="EC" id="2.1.1.72"/>
    </reaction>
</comment>
<evidence type="ECO:0000259" key="13">
    <source>
        <dbReference type="Pfam" id="PF23653"/>
    </source>
</evidence>
<dbReference type="InterPro" id="IPR011335">
    <property type="entry name" value="Restrct_endonuc-II-like"/>
</dbReference>
<organism evidence="15 16">
    <name type="scientific">Algoriphagus aquatilis</name>
    <dbReference type="NCBI Taxonomy" id="490186"/>
    <lineage>
        <taxon>Bacteria</taxon>
        <taxon>Pseudomonadati</taxon>
        <taxon>Bacteroidota</taxon>
        <taxon>Cytophagia</taxon>
        <taxon>Cytophagales</taxon>
        <taxon>Cyclobacteriaceae</taxon>
        <taxon>Algoriphagus</taxon>
    </lineage>
</organism>
<dbReference type="Pfam" id="PF25120">
    <property type="entry name" value="DUF7814"/>
    <property type="match status" value="1"/>
</dbReference>
<dbReference type="CDD" id="cd01038">
    <property type="entry name" value="Endonuclease_DUF559"/>
    <property type="match status" value="1"/>
</dbReference>
<dbReference type="EMBL" id="JBHSKS010000003">
    <property type="protein sequence ID" value="MFC5191218.1"/>
    <property type="molecule type" value="Genomic_DNA"/>
</dbReference>